<dbReference type="PANTHER" id="PTHR30535:SF34">
    <property type="entry name" value="MOLYBDATE-BINDING PROTEIN MOLA"/>
    <property type="match status" value="1"/>
</dbReference>
<feature type="domain" description="Fe/B12 periplasmic-binding" evidence="3">
    <location>
        <begin position="66"/>
        <end position="339"/>
    </location>
</feature>
<dbReference type="RefSeq" id="WP_071521480.1">
    <property type="nucleotide sequence ID" value="NZ_MIHH01000022.1"/>
</dbReference>
<comment type="similarity">
    <text evidence="1">Belongs to the bacterial solute-binding protein 8 family.</text>
</comment>
<evidence type="ECO:0000313" key="5">
    <source>
        <dbReference type="Proteomes" id="UP000182743"/>
    </source>
</evidence>
<dbReference type="SUPFAM" id="SSF53807">
    <property type="entry name" value="Helical backbone' metal receptor"/>
    <property type="match status" value="1"/>
</dbReference>
<dbReference type="Proteomes" id="UP000182743">
    <property type="component" value="Unassembled WGS sequence"/>
</dbReference>
<comment type="caution">
    <text evidence="4">The sequence shown here is derived from an EMBL/GenBank/DDBJ whole genome shotgun (WGS) entry which is preliminary data.</text>
</comment>
<dbReference type="Gene3D" id="3.40.50.1980">
    <property type="entry name" value="Nitrogenase molybdenum iron protein domain"/>
    <property type="match status" value="2"/>
</dbReference>
<dbReference type="EMBL" id="MIHH01000022">
    <property type="protein sequence ID" value="OIQ07873.1"/>
    <property type="molecule type" value="Genomic_DNA"/>
</dbReference>
<dbReference type="PROSITE" id="PS51257">
    <property type="entry name" value="PROKAR_LIPOPROTEIN"/>
    <property type="match status" value="1"/>
</dbReference>
<dbReference type="Pfam" id="PF01497">
    <property type="entry name" value="Peripla_BP_2"/>
    <property type="match status" value="1"/>
</dbReference>
<proteinExistence type="inferred from homology"/>
<dbReference type="InterPro" id="IPR002491">
    <property type="entry name" value="ABC_transptr_periplasmic_BD"/>
</dbReference>
<dbReference type="InterPro" id="IPR050902">
    <property type="entry name" value="ABC_Transporter_SBP"/>
</dbReference>
<dbReference type="Gene3D" id="1.20.58.2180">
    <property type="match status" value="1"/>
</dbReference>
<evidence type="ECO:0000256" key="2">
    <source>
        <dbReference type="SAM" id="SignalP"/>
    </source>
</evidence>
<dbReference type="CDD" id="cd01142">
    <property type="entry name" value="TroA_e"/>
    <property type="match status" value="1"/>
</dbReference>
<dbReference type="GO" id="GO:0071281">
    <property type="term" value="P:cellular response to iron ion"/>
    <property type="evidence" value="ECO:0007669"/>
    <property type="project" value="TreeGrafter"/>
</dbReference>
<feature type="chain" id="PRO_5039405591" evidence="2">
    <location>
        <begin position="25"/>
        <end position="375"/>
    </location>
</feature>
<sequence length="375" mass="41392">MFKHFTCKLVSLLLAILILTAALVGCGSQGSGQKATGQAPAGQAAANRTIVDMAGRHITVPVEIKKVFATSPVGTILVYTLAPEKLAGWNYELNEVEKKFILPEYQKLPNLGGWYAKNTANIEEILRIHPEVILSMGYMDNTARSQADQIQEQLKIPVVMVDGELTKLDQAYEFLGDLLGEKQRAKELAAYCRDTINEAAAKVKAMPADRKVRVYYAEGPTGLQTDPASSQHTQVLDFVGGINVAAIPPQRGPGGMGMSSVSLEQVLSWDPDVILSWNVAQGGAYETILKDPKWQNLRAVKSHRVYQVPHGPFNWFDRPPSVNRIIGVKWLANLLYPDVFNYDLVATVKDFYARFYHYNLSDQEADTLLAGARGK</sequence>
<dbReference type="AlphaFoldDB" id="A0A1J5JWA5"/>
<accession>A0A1J5JWA5</accession>
<protein>
    <submittedName>
        <fullName evidence="4">Vitamin B12-binding protein</fullName>
    </submittedName>
</protein>
<evidence type="ECO:0000313" key="4">
    <source>
        <dbReference type="EMBL" id="OIQ07873.1"/>
    </source>
</evidence>
<gene>
    <name evidence="4" type="primary">btuF_2</name>
    <name evidence="4" type="ORF">MOOR_24900</name>
</gene>
<feature type="signal peptide" evidence="2">
    <location>
        <begin position="1"/>
        <end position="24"/>
    </location>
</feature>
<organism evidence="4 5">
    <name type="scientific">Neomoorella thermoacetica</name>
    <name type="common">Clostridium thermoaceticum</name>
    <dbReference type="NCBI Taxonomy" id="1525"/>
    <lineage>
        <taxon>Bacteria</taxon>
        <taxon>Bacillati</taxon>
        <taxon>Bacillota</taxon>
        <taxon>Clostridia</taxon>
        <taxon>Neomoorellales</taxon>
        <taxon>Neomoorellaceae</taxon>
        <taxon>Neomoorella</taxon>
    </lineage>
</organism>
<evidence type="ECO:0000256" key="1">
    <source>
        <dbReference type="ARBA" id="ARBA00008814"/>
    </source>
</evidence>
<evidence type="ECO:0000259" key="3">
    <source>
        <dbReference type="PROSITE" id="PS50983"/>
    </source>
</evidence>
<keyword evidence="2" id="KW-0732">Signal</keyword>
<name>A0A1J5JWA5_NEOTH</name>
<dbReference type="PANTHER" id="PTHR30535">
    <property type="entry name" value="VITAMIN B12-BINDING PROTEIN"/>
    <property type="match status" value="1"/>
</dbReference>
<dbReference type="PROSITE" id="PS50983">
    <property type="entry name" value="FE_B12_PBP"/>
    <property type="match status" value="1"/>
</dbReference>
<reference evidence="4 5" key="1">
    <citation type="submission" date="2016-08" db="EMBL/GenBank/DDBJ databases">
        <title>Genome-based comparison of Moorella thermoacetic strains.</title>
        <authorList>
            <person name="Poehlein A."/>
            <person name="Bengelsdorf F.R."/>
            <person name="Esser C."/>
            <person name="Duerre P."/>
            <person name="Daniel R."/>
        </authorList>
    </citation>
    <scope>NUCLEOTIDE SEQUENCE [LARGE SCALE GENOMIC DNA]</scope>
    <source>
        <strain evidence="4 5">DSM 11768</strain>
    </source>
</reference>